<keyword evidence="2" id="KW-1185">Reference proteome</keyword>
<sequence>PNTPCADYKGQKARDVKLSLRLANRKCNHFPFAGTGPLRMKDVTIYDCRRLFTTHAHVELFIAS</sequence>
<gene>
    <name evidence="1" type="ORF">AVEN_275281-2_1</name>
</gene>
<dbReference type="EMBL" id="BGPR01011431">
    <property type="protein sequence ID" value="GBN51313.1"/>
    <property type="molecule type" value="Genomic_DNA"/>
</dbReference>
<evidence type="ECO:0000313" key="2">
    <source>
        <dbReference type="Proteomes" id="UP000499080"/>
    </source>
</evidence>
<organism evidence="1 2">
    <name type="scientific">Araneus ventricosus</name>
    <name type="common">Orbweaver spider</name>
    <name type="synonym">Epeira ventricosa</name>
    <dbReference type="NCBI Taxonomy" id="182803"/>
    <lineage>
        <taxon>Eukaryota</taxon>
        <taxon>Metazoa</taxon>
        <taxon>Ecdysozoa</taxon>
        <taxon>Arthropoda</taxon>
        <taxon>Chelicerata</taxon>
        <taxon>Arachnida</taxon>
        <taxon>Araneae</taxon>
        <taxon>Araneomorphae</taxon>
        <taxon>Entelegynae</taxon>
        <taxon>Araneoidea</taxon>
        <taxon>Araneidae</taxon>
        <taxon>Araneus</taxon>
    </lineage>
</organism>
<evidence type="ECO:0000313" key="1">
    <source>
        <dbReference type="EMBL" id="GBN51313.1"/>
    </source>
</evidence>
<protein>
    <submittedName>
        <fullName evidence="1">Uncharacterized protein</fullName>
    </submittedName>
</protein>
<name>A0A4Y2PK50_ARAVE</name>
<accession>A0A4Y2PK50</accession>
<comment type="caution">
    <text evidence="1">The sequence shown here is derived from an EMBL/GenBank/DDBJ whole genome shotgun (WGS) entry which is preliminary data.</text>
</comment>
<feature type="non-terminal residue" evidence="1">
    <location>
        <position position="1"/>
    </location>
</feature>
<dbReference type="Proteomes" id="UP000499080">
    <property type="component" value="Unassembled WGS sequence"/>
</dbReference>
<dbReference type="AlphaFoldDB" id="A0A4Y2PK50"/>
<reference evidence="1 2" key="1">
    <citation type="journal article" date="2019" name="Sci. Rep.">
        <title>Orb-weaving spider Araneus ventricosus genome elucidates the spidroin gene catalogue.</title>
        <authorList>
            <person name="Kono N."/>
            <person name="Nakamura H."/>
            <person name="Ohtoshi R."/>
            <person name="Moran D.A.P."/>
            <person name="Shinohara A."/>
            <person name="Yoshida Y."/>
            <person name="Fujiwara M."/>
            <person name="Mori M."/>
            <person name="Tomita M."/>
            <person name="Arakawa K."/>
        </authorList>
    </citation>
    <scope>NUCLEOTIDE SEQUENCE [LARGE SCALE GENOMIC DNA]</scope>
</reference>
<proteinExistence type="predicted"/>